<dbReference type="PANTHER" id="PTHR43798">
    <property type="entry name" value="MONOACYLGLYCEROL LIPASE"/>
    <property type="match status" value="1"/>
</dbReference>
<dbReference type="EMBL" id="AP021874">
    <property type="protein sequence ID" value="BBO66948.1"/>
    <property type="molecule type" value="Genomic_DNA"/>
</dbReference>
<dbReference type="AlphaFoldDB" id="A0A5K7YCT0"/>
<gene>
    <name evidence="2" type="primary">oleB</name>
    <name evidence="2" type="ORF">DSCA_08780</name>
</gene>
<evidence type="ECO:0000313" key="2">
    <source>
        <dbReference type="EMBL" id="BBO66948.1"/>
    </source>
</evidence>
<keyword evidence="3" id="KW-1185">Reference proteome</keyword>
<dbReference type="InterPro" id="IPR000073">
    <property type="entry name" value="AB_hydrolase_1"/>
</dbReference>
<dbReference type="PANTHER" id="PTHR43798:SF24">
    <property type="entry name" value="CIS-3-ALKYL-4-ALKYLOXETAN-2-ONE DECARBOXYLASE"/>
    <property type="match status" value="1"/>
</dbReference>
<dbReference type="PRINTS" id="PR00412">
    <property type="entry name" value="EPOXHYDRLASE"/>
</dbReference>
<name>A0A5K7YCT0_9BACT</name>
<dbReference type="Proteomes" id="UP000427906">
    <property type="component" value="Chromosome"/>
</dbReference>
<organism evidence="2 3">
    <name type="scientific">Desulfosarcina alkanivorans</name>
    <dbReference type="NCBI Taxonomy" id="571177"/>
    <lineage>
        <taxon>Bacteria</taxon>
        <taxon>Pseudomonadati</taxon>
        <taxon>Thermodesulfobacteriota</taxon>
        <taxon>Desulfobacteria</taxon>
        <taxon>Desulfobacterales</taxon>
        <taxon>Desulfosarcinaceae</taxon>
        <taxon>Desulfosarcina</taxon>
    </lineage>
</organism>
<evidence type="ECO:0000313" key="3">
    <source>
        <dbReference type="Proteomes" id="UP000427906"/>
    </source>
</evidence>
<dbReference type="GO" id="GO:0016020">
    <property type="term" value="C:membrane"/>
    <property type="evidence" value="ECO:0007669"/>
    <property type="project" value="TreeGrafter"/>
</dbReference>
<dbReference type="InterPro" id="IPR029058">
    <property type="entry name" value="AB_hydrolase_fold"/>
</dbReference>
<dbReference type="PRINTS" id="PR00111">
    <property type="entry name" value="ABHYDROLASE"/>
</dbReference>
<evidence type="ECO:0000259" key="1">
    <source>
        <dbReference type="Pfam" id="PF00561"/>
    </source>
</evidence>
<dbReference type="SUPFAM" id="SSF53474">
    <property type="entry name" value="alpha/beta-Hydrolases"/>
    <property type="match status" value="1"/>
</dbReference>
<dbReference type="GO" id="GO:0016787">
    <property type="term" value="F:hydrolase activity"/>
    <property type="evidence" value="ECO:0007669"/>
    <property type="project" value="UniProtKB-KW"/>
</dbReference>
<dbReference type="Pfam" id="PF00561">
    <property type="entry name" value="Abhydrolase_1"/>
    <property type="match status" value="1"/>
</dbReference>
<dbReference type="KEGG" id="dalk:DSCA_08780"/>
<dbReference type="InterPro" id="IPR000639">
    <property type="entry name" value="Epox_hydrolase-like"/>
</dbReference>
<protein>
    <submittedName>
        <fullName evidence="2">Alpha/beta hydrolase</fullName>
    </submittedName>
</protein>
<reference evidence="2 3" key="1">
    <citation type="submission" date="2019-11" db="EMBL/GenBank/DDBJ databases">
        <title>Comparative genomics of hydrocarbon-degrading Desulfosarcina strains.</title>
        <authorList>
            <person name="Watanabe M."/>
            <person name="Kojima H."/>
            <person name="Fukui M."/>
        </authorList>
    </citation>
    <scope>NUCLEOTIDE SEQUENCE [LARGE SCALE GENOMIC DNA]</scope>
    <source>
        <strain evidence="2 3">PL12</strain>
    </source>
</reference>
<dbReference type="InterPro" id="IPR050266">
    <property type="entry name" value="AB_hydrolase_sf"/>
</dbReference>
<proteinExistence type="predicted"/>
<sequence length="307" mass="35299">MTMPDTTRPIDPGDYCPHYPFQSHVLDRDGLRYHFVDQGTGDPVVMVHGNPTWSFFFRRIIGALSPDCRTIAPDHMGCGLSDKPGEDRYDYRLRSRVADFSALMDHLHLERVTLLVHDWGGMIAMAWAVANPGRVARIIVTNTAAFFPPGRKRIPLRLWIVRNLSAFARPAVLHGNLFARGAIVMAPRKRLAAHARRGLLAPYNCPRHRLATLRFVQDIPLSPGDPGFDIVDRVDRQLSTLARIPMLILWGRHDFVFDVDYYNEWRRRFPEAEHHLFDDAGHYLMEDVPDRIIGLVRDFLDRHPVRD</sequence>
<feature type="domain" description="AB hydrolase-1" evidence="1">
    <location>
        <begin position="43"/>
        <end position="287"/>
    </location>
</feature>
<dbReference type="Gene3D" id="3.40.50.1820">
    <property type="entry name" value="alpha/beta hydrolase"/>
    <property type="match status" value="1"/>
</dbReference>
<accession>A0A5K7YCT0</accession>
<keyword evidence="2" id="KW-0378">Hydrolase</keyword>